<geneLocation type="plasmid" evidence="1 2">
    <name>pP36_d</name>
</geneLocation>
<organism evidence="1 2">
    <name type="scientific">Phaeobacter piscinae</name>
    <dbReference type="NCBI Taxonomy" id="1580596"/>
    <lineage>
        <taxon>Bacteria</taxon>
        <taxon>Pseudomonadati</taxon>
        <taxon>Pseudomonadota</taxon>
        <taxon>Alphaproteobacteria</taxon>
        <taxon>Rhodobacterales</taxon>
        <taxon>Roseobacteraceae</taxon>
        <taxon>Phaeobacter</taxon>
    </lineage>
</organism>
<dbReference type="Proteomes" id="UP000218891">
    <property type="component" value="Plasmid pP36_d"/>
</dbReference>
<sequence>MMPKEQSDLVFVEVTKTLMMTRKQAQRLVRVARVLHSDIETISWDEEGNELRTLGDDFLTDDGQPDYALAAVQIPDPEALVGAEVVAMTHKKGSFAGGGGILR</sequence>
<evidence type="ECO:0000313" key="1">
    <source>
        <dbReference type="EMBL" id="ATG38026.1"/>
    </source>
</evidence>
<proteinExistence type="predicted"/>
<reference evidence="1 2" key="1">
    <citation type="journal article" date="2017" name="Front. Microbiol.">
        <title>Phaeobacter piscinae sp. nov., a species of the Roseobacter group and potential aquaculture probiont.</title>
        <authorList>
            <person name="Sonnenschein E.C."/>
            <person name="Phippen C.B.W."/>
            <person name="Nielsen K.F."/>
            <person name="Mateiu R.V."/>
            <person name="Melchiorsen J."/>
            <person name="Gram L."/>
            <person name="Overmann J."/>
            <person name="Freese H.M."/>
        </authorList>
    </citation>
    <scope>NUCLEOTIDE SEQUENCE [LARGE SCALE GENOMIC DNA]</scope>
    <source>
        <strain evidence="1 2">P36</strain>
    </source>
</reference>
<keyword evidence="1" id="KW-0614">Plasmid</keyword>
<accession>A0ABM6PJP0</accession>
<dbReference type="RefSeq" id="WP_065335171.1">
    <property type="nucleotide sequence ID" value="NZ_CP010647.1"/>
</dbReference>
<reference evidence="1 2" key="2">
    <citation type="journal article" date="2017" name="Genome Biol. Evol.">
        <title>Trajectories and Drivers of Genome Evolution in Surface-Associated Marine Phaeobacter.</title>
        <authorList>
            <person name="Freese H.M."/>
            <person name="Sikorski J."/>
            <person name="Bunk B."/>
            <person name="Scheuner C."/>
            <person name="Meier-Kolthoff J.P."/>
            <person name="Sproer C."/>
            <person name="Gram L."/>
            <person name="Overmann J."/>
        </authorList>
    </citation>
    <scope>NUCLEOTIDE SEQUENCE [LARGE SCALE GENOMIC DNA]</scope>
    <source>
        <strain evidence="1 2">P36</strain>
    </source>
</reference>
<evidence type="ECO:0000313" key="2">
    <source>
        <dbReference type="Proteomes" id="UP000218891"/>
    </source>
</evidence>
<gene>
    <name evidence="1" type="ORF">PhaeoP36_03950</name>
</gene>
<reference evidence="1 2" key="4">
    <citation type="journal article" date="2018" name="Environ. Microbiol. Rep.">
        <title>Phylogenetic distribution of roseobacticides in the Roseobacter group and their effect on microalgae.</title>
        <authorList>
            <person name="Sonnenschein E.C."/>
            <person name="Phippen C.B."/>
            <person name="Bentzon-Tilia M."/>
            <person name="Rasmussen S.A."/>
            <person name="Nielsen K.F."/>
            <person name="Gram L."/>
        </authorList>
    </citation>
    <scope>NUCLEOTIDE SEQUENCE [LARGE SCALE GENOMIC DNA]</scope>
    <source>
        <strain evidence="1 2">P36</strain>
    </source>
</reference>
<dbReference type="EMBL" id="CP010647">
    <property type="protein sequence ID" value="ATG38026.1"/>
    <property type="molecule type" value="Genomic_DNA"/>
</dbReference>
<keyword evidence="2" id="KW-1185">Reference proteome</keyword>
<protein>
    <submittedName>
        <fullName evidence="1">Uncharacterized protein</fullName>
    </submittedName>
</protein>
<name>A0ABM6PJP0_9RHOB</name>
<reference evidence="1 2" key="3">
    <citation type="journal article" date="2017" name="Int. J. Syst. Evol. Microbiol.">
        <title>Adaptation of Surface-Associated Bacteria to the Open Ocean: A Genomically Distinct Subpopulation of Phaeobacter gallaeciensis Colonizes Pacific Mesozooplankton.</title>
        <authorList>
            <person name="Freese H.M."/>
            <person name="Methner A."/>
            <person name="Overmann J."/>
        </authorList>
    </citation>
    <scope>NUCLEOTIDE SEQUENCE [LARGE SCALE GENOMIC DNA]</scope>
    <source>
        <strain evidence="1 2">P36</strain>
    </source>
</reference>